<dbReference type="KEGG" id="kme:H0A61_00083"/>
<dbReference type="SUPFAM" id="SSF52540">
    <property type="entry name" value="P-loop containing nucleoside triphosphate hydrolases"/>
    <property type="match status" value="1"/>
</dbReference>
<dbReference type="PANTHER" id="PTHR10285">
    <property type="entry name" value="URIDINE KINASE"/>
    <property type="match status" value="1"/>
</dbReference>
<dbReference type="Gene3D" id="3.30.980.10">
    <property type="entry name" value="Threonyl-trna Synthetase, Chain A, domain 2"/>
    <property type="match status" value="1"/>
</dbReference>
<dbReference type="CDD" id="cd01667">
    <property type="entry name" value="TGS_ThrRS"/>
    <property type="match status" value="1"/>
</dbReference>
<dbReference type="InterPro" id="IPR018163">
    <property type="entry name" value="Thr/Ala-tRNA-synth_IIc_edit"/>
</dbReference>
<dbReference type="InterPro" id="IPR006083">
    <property type="entry name" value="PRK/URK"/>
</dbReference>
<dbReference type="RefSeq" id="WP_206708021.1">
    <property type="nucleotide sequence ID" value="NZ_CP059066.1"/>
</dbReference>
<dbReference type="CDD" id="cd02028">
    <property type="entry name" value="UMPK_like"/>
    <property type="match status" value="1"/>
</dbReference>
<protein>
    <submittedName>
        <fullName evidence="2">Threonine--tRNA ligase 2</fullName>
        <ecNumber evidence="2">6.1.1.3</ecNumber>
    </submittedName>
</protein>
<dbReference type="EC" id="6.1.1.3" evidence="2"/>
<sequence length="552" mass="63941">MKITLFPSGEVFFYKDGTSLLEISRDFQDKFPLTIVAARVNNMLRELTYIPEGDVELEFVDLTSEDGERIYVRSLSCVFIRAAREIIKGCRVSIEHSLGNGIYCEIHGDRSITESDVLAIEKRMREIIQKDIPFIKESIPLEEAVEMFEKDGQLDKVRLLKYRKRPFINIYSCGWFKDYFYGYMVPSTGFLKKFGLKFYPPGLILQFPNRYSPDDIPPYIDQPKLAAVFKEAEQWGEILGVADVGSLNERISMGRGRELVRIAEALHEKKIAQIADEIAQHSDRLRVILIAGPSSSGKTTFAQRLSVQLKVNGLRPVSVSLDDYFVNRDMTPRDENGNYDFESIEAIDIALFNRQLVELIEGKKVEVPTYNFQKGVREYRGNMLQVEKNQPIIIEGIHGLNERLTSSIPKENKFKIYVSALTQLNIDDHNRIPTTDTRILRRIVRDSQFRSNDALNTIKMWPSVRRGEEKYIFPFQEDANVMFNSALIYELSVLKRYAEPLLQKIDSRYREFPKARILLKFLDYFLPFDEEDEIPPNSIIREFIGKSCFYKS</sequence>
<feature type="domain" description="TGS" evidence="1">
    <location>
        <begin position="1"/>
        <end position="61"/>
    </location>
</feature>
<dbReference type="Gene3D" id="3.40.50.300">
    <property type="entry name" value="P-loop containing nucleotide triphosphate hydrolases"/>
    <property type="match status" value="1"/>
</dbReference>
<dbReference type="SUPFAM" id="SSF55186">
    <property type="entry name" value="ThrRS/AlaRS common domain"/>
    <property type="match status" value="1"/>
</dbReference>
<dbReference type="GO" id="GO:0016301">
    <property type="term" value="F:kinase activity"/>
    <property type="evidence" value="ECO:0007669"/>
    <property type="project" value="InterPro"/>
</dbReference>
<accession>A0A8A0RJS0</accession>
<gene>
    <name evidence="2" type="primary">thrZ_1</name>
    <name evidence="2" type="ORF">H0A61_00083</name>
</gene>
<dbReference type="Pfam" id="PF00485">
    <property type="entry name" value="PRK"/>
    <property type="match status" value="1"/>
</dbReference>
<evidence type="ECO:0000259" key="1">
    <source>
        <dbReference type="PROSITE" id="PS51880"/>
    </source>
</evidence>
<reference evidence="2" key="1">
    <citation type="submission" date="2020-07" db="EMBL/GenBank/DDBJ databases">
        <title>Koleobacter methoxysyntrophicus gen. nov., sp. nov., a novel anaerobic bacterium isolated from deep subsurface oil field and proposal of Koleobacterales ord. nov. in the phylum Firmicutes.</title>
        <authorList>
            <person name="Sakamoto S."/>
            <person name="Tamaki H."/>
        </authorList>
    </citation>
    <scope>NUCLEOTIDE SEQUENCE</scope>
    <source>
        <strain evidence="2">NRmbB1</strain>
    </source>
</reference>
<dbReference type="GO" id="GO:0005524">
    <property type="term" value="F:ATP binding"/>
    <property type="evidence" value="ECO:0007669"/>
    <property type="project" value="InterPro"/>
</dbReference>
<dbReference type="PROSITE" id="PS51880">
    <property type="entry name" value="TGS"/>
    <property type="match status" value="1"/>
</dbReference>
<dbReference type="InterPro" id="IPR027417">
    <property type="entry name" value="P-loop_NTPase"/>
</dbReference>
<dbReference type="AlphaFoldDB" id="A0A8A0RJS0"/>
<evidence type="ECO:0000313" key="3">
    <source>
        <dbReference type="Proteomes" id="UP000662904"/>
    </source>
</evidence>
<dbReference type="FunFam" id="3.40.50.300:FF:001230">
    <property type="entry name" value="Phosphoribulokinase/uridine kinase family protein"/>
    <property type="match status" value="1"/>
</dbReference>
<dbReference type="InterPro" id="IPR003593">
    <property type="entry name" value="AAA+_ATPase"/>
</dbReference>
<keyword evidence="3" id="KW-1185">Reference proteome</keyword>
<organism evidence="2 3">
    <name type="scientific">Koleobacter methoxysyntrophicus</name>
    <dbReference type="NCBI Taxonomy" id="2751313"/>
    <lineage>
        <taxon>Bacteria</taxon>
        <taxon>Bacillati</taxon>
        <taxon>Bacillota</taxon>
        <taxon>Clostridia</taxon>
        <taxon>Koleobacterales</taxon>
        <taxon>Koleobacteraceae</taxon>
        <taxon>Koleobacter</taxon>
    </lineage>
</organism>
<dbReference type="Proteomes" id="UP000662904">
    <property type="component" value="Chromosome"/>
</dbReference>
<dbReference type="SMART" id="SM00382">
    <property type="entry name" value="AAA"/>
    <property type="match status" value="1"/>
</dbReference>
<dbReference type="GO" id="GO:0004829">
    <property type="term" value="F:threonine-tRNA ligase activity"/>
    <property type="evidence" value="ECO:0007669"/>
    <property type="project" value="UniProtKB-EC"/>
</dbReference>
<dbReference type="InterPro" id="IPR004095">
    <property type="entry name" value="TGS"/>
</dbReference>
<proteinExistence type="predicted"/>
<evidence type="ECO:0000313" key="2">
    <source>
        <dbReference type="EMBL" id="QSQ07767.1"/>
    </source>
</evidence>
<dbReference type="EMBL" id="CP059066">
    <property type="protein sequence ID" value="QSQ07767.1"/>
    <property type="molecule type" value="Genomic_DNA"/>
</dbReference>
<keyword evidence="2" id="KW-0436">Ligase</keyword>
<name>A0A8A0RJS0_9FIRM</name>